<dbReference type="GO" id="GO:0016020">
    <property type="term" value="C:membrane"/>
    <property type="evidence" value="ECO:0007669"/>
    <property type="project" value="TreeGrafter"/>
</dbReference>
<evidence type="ECO:0000313" key="3">
    <source>
        <dbReference type="EMBL" id="RCK69530.1"/>
    </source>
</evidence>
<dbReference type="PANTHER" id="PTHR19353:SF19">
    <property type="entry name" value="DELTA(5) FATTY ACID DESATURASE C-RELATED"/>
    <property type="match status" value="1"/>
</dbReference>
<keyword evidence="1" id="KW-0812">Transmembrane</keyword>
<accession>A0A367YUQ2</accession>
<organism evidence="3 4">
    <name type="scientific">Desertihabitans brevis</name>
    <dbReference type="NCBI Taxonomy" id="2268447"/>
    <lineage>
        <taxon>Bacteria</taxon>
        <taxon>Bacillati</taxon>
        <taxon>Actinomycetota</taxon>
        <taxon>Actinomycetes</taxon>
        <taxon>Propionibacteriales</taxon>
        <taxon>Propionibacteriaceae</taxon>
        <taxon>Desertihabitans</taxon>
    </lineage>
</organism>
<dbReference type="Proteomes" id="UP000252770">
    <property type="component" value="Unassembled WGS sequence"/>
</dbReference>
<dbReference type="InterPro" id="IPR005804">
    <property type="entry name" value="FA_desaturase_dom"/>
</dbReference>
<comment type="caution">
    <text evidence="3">The sequence shown here is derived from an EMBL/GenBank/DDBJ whole genome shotgun (WGS) entry which is preliminary data.</text>
</comment>
<dbReference type="InterPro" id="IPR012171">
    <property type="entry name" value="Fatty_acid_desaturase"/>
</dbReference>
<dbReference type="GO" id="GO:0008610">
    <property type="term" value="P:lipid biosynthetic process"/>
    <property type="evidence" value="ECO:0007669"/>
    <property type="project" value="UniProtKB-ARBA"/>
</dbReference>
<feature type="transmembrane region" description="Helical" evidence="1">
    <location>
        <begin position="199"/>
        <end position="220"/>
    </location>
</feature>
<reference evidence="3 4" key="1">
    <citation type="submission" date="2018-07" db="EMBL/GenBank/DDBJ databases">
        <title>Desertimonas flava gen. nov. sp. nov.</title>
        <authorList>
            <person name="Liu S."/>
        </authorList>
    </citation>
    <scope>NUCLEOTIDE SEQUENCE [LARGE SCALE GENOMIC DNA]</scope>
    <source>
        <strain evidence="3 4">16Sb5-5</strain>
    </source>
</reference>
<proteinExistence type="predicted"/>
<evidence type="ECO:0000259" key="2">
    <source>
        <dbReference type="Pfam" id="PF00487"/>
    </source>
</evidence>
<feature type="transmembrane region" description="Helical" evidence="1">
    <location>
        <begin position="40"/>
        <end position="62"/>
    </location>
</feature>
<dbReference type="PANTHER" id="PTHR19353">
    <property type="entry name" value="FATTY ACID DESATURASE 2"/>
    <property type="match status" value="1"/>
</dbReference>
<dbReference type="RefSeq" id="WP_114126848.1">
    <property type="nucleotide sequence ID" value="NZ_QOUI01000006.1"/>
</dbReference>
<keyword evidence="1" id="KW-0472">Membrane</keyword>
<keyword evidence="4" id="KW-1185">Reference proteome</keyword>
<feature type="transmembrane region" description="Helical" evidence="1">
    <location>
        <begin position="168"/>
        <end position="187"/>
    </location>
</feature>
<sequence length="380" mass="42538">MTSTLVDAPPPRERGTASDFTALTRRVRDAGLMRRRYGYYWTKLIGSVVLLAAWTVGFVWIGESWWQLANAAVLAVLMTQIAFLGHDAAHRQIFASGRWNDWTSLVVANLLVGISYGWWQSKHTRHHSGPNKVGTDPDIDLSAVAFTPERAHRHQHPVWRWLMARQGWYFFPLLLLEGVSLHADGIQRVVSRRPVPRRWVEISFLVLRLGGLVTLLLLVLPPGMAAAFLGVQLAVFGLYMGSAFAPNHVGMPLVSPKLRLDFLRRQVLVSRNISGGRWMSVLMGGLNLQIEHHLFPSMSRPSLRKVKAMVVEHCTAVGVPYTEMSLWKAYGQVVDHLNTVGLKNRDPFLCPLVAVRRTPSLAEEQPAFALARTGAPSPRN</sequence>
<evidence type="ECO:0000313" key="4">
    <source>
        <dbReference type="Proteomes" id="UP000252770"/>
    </source>
</evidence>
<evidence type="ECO:0000256" key="1">
    <source>
        <dbReference type="SAM" id="Phobius"/>
    </source>
</evidence>
<feature type="transmembrane region" description="Helical" evidence="1">
    <location>
        <begin position="101"/>
        <end position="119"/>
    </location>
</feature>
<dbReference type="PIRSF" id="PIRSF015921">
    <property type="entry name" value="FA_sphinglp_des"/>
    <property type="match status" value="1"/>
</dbReference>
<protein>
    <submittedName>
        <fullName evidence="3">Acyl-CoA desaturase</fullName>
    </submittedName>
</protein>
<dbReference type="EMBL" id="QOUI01000006">
    <property type="protein sequence ID" value="RCK69530.1"/>
    <property type="molecule type" value="Genomic_DNA"/>
</dbReference>
<name>A0A367YUQ2_9ACTN</name>
<gene>
    <name evidence="3" type="ORF">DT076_11760</name>
</gene>
<dbReference type="GO" id="GO:0016717">
    <property type="term" value="F:oxidoreductase activity, acting on paired donors, with oxidation of a pair of donors resulting in the reduction of molecular oxygen to two molecules of water"/>
    <property type="evidence" value="ECO:0007669"/>
    <property type="project" value="TreeGrafter"/>
</dbReference>
<dbReference type="Pfam" id="PF00487">
    <property type="entry name" value="FA_desaturase"/>
    <property type="match status" value="1"/>
</dbReference>
<feature type="domain" description="Fatty acid desaturase" evidence="2">
    <location>
        <begin position="64"/>
        <end position="323"/>
    </location>
</feature>
<dbReference type="CDD" id="cd03506">
    <property type="entry name" value="Delta6-FADS-like"/>
    <property type="match status" value="1"/>
</dbReference>
<keyword evidence="1" id="KW-1133">Transmembrane helix</keyword>
<feature type="transmembrane region" description="Helical" evidence="1">
    <location>
        <begin position="68"/>
        <end position="89"/>
    </location>
</feature>
<dbReference type="AlphaFoldDB" id="A0A367YUQ2"/>